<reference evidence="2" key="1">
    <citation type="submission" date="2019-08" db="EMBL/GenBank/DDBJ databases">
        <authorList>
            <person name="Kucharzyk K."/>
            <person name="Murdoch R.W."/>
            <person name="Higgins S."/>
            <person name="Loffler F."/>
        </authorList>
    </citation>
    <scope>NUCLEOTIDE SEQUENCE</scope>
</reference>
<dbReference type="InterPro" id="IPR010093">
    <property type="entry name" value="SinI_DNA-bd"/>
</dbReference>
<dbReference type="NCBIfam" id="TIGR01764">
    <property type="entry name" value="excise"/>
    <property type="match status" value="1"/>
</dbReference>
<dbReference type="InterPro" id="IPR036388">
    <property type="entry name" value="WH-like_DNA-bd_sf"/>
</dbReference>
<dbReference type="SUPFAM" id="SSF46955">
    <property type="entry name" value="Putative DNA-binding domain"/>
    <property type="match status" value="1"/>
</dbReference>
<proteinExistence type="predicted"/>
<protein>
    <recommendedName>
        <fullName evidence="1">Helix-turn-helix domain-containing protein</fullName>
    </recommendedName>
</protein>
<gene>
    <name evidence="2" type="ORF">SDC9_142077</name>
</gene>
<comment type="caution">
    <text evidence="2">The sequence shown here is derived from an EMBL/GenBank/DDBJ whole genome shotgun (WGS) entry which is preliminary data.</text>
</comment>
<dbReference type="Pfam" id="PF12728">
    <property type="entry name" value="HTH_17"/>
    <property type="match status" value="1"/>
</dbReference>
<evidence type="ECO:0000313" key="2">
    <source>
        <dbReference type="EMBL" id="MPM94928.1"/>
    </source>
</evidence>
<organism evidence="2">
    <name type="scientific">bioreactor metagenome</name>
    <dbReference type="NCBI Taxonomy" id="1076179"/>
    <lineage>
        <taxon>unclassified sequences</taxon>
        <taxon>metagenomes</taxon>
        <taxon>ecological metagenomes</taxon>
    </lineage>
</organism>
<dbReference type="InterPro" id="IPR041657">
    <property type="entry name" value="HTH_17"/>
</dbReference>
<dbReference type="Gene3D" id="1.10.10.10">
    <property type="entry name" value="Winged helix-like DNA-binding domain superfamily/Winged helix DNA-binding domain"/>
    <property type="match status" value="1"/>
</dbReference>
<dbReference type="InterPro" id="IPR009061">
    <property type="entry name" value="DNA-bd_dom_put_sf"/>
</dbReference>
<accession>A0A645E0P1</accession>
<dbReference type="AlphaFoldDB" id="A0A645E0P1"/>
<sequence length="63" mass="7252">MSNVPEKWSSLEEIAEHLGVSKDTIRNWIKKGVIPHRRIGKQYKFKISEVDAWVDSGKSAEIE</sequence>
<name>A0A645E0P1_9ZZZZ</name>
<feature type="domain" description="Helix-turn-helix" evidence="1">
    <location>
        <begin position="10"/>
        <end position="56"/>
    </location>
</feature>
<dbReference type="EMBL" id="VSSQ01041485">
    <property type="protein sequence ID" value="MPM94928.1"/>
    <property type="molecule type" value="Genomic_DNA"/>
</dbReference>
<evidence type="ECO:0000259" key="1">
    <source>
        <dbReference type="Pfam" id="PF12728"/>
    </source>
</evidence>
<dbReference type="GO" id="GO:0003677">
    <property type="term" value="F:DNA binding"/>
    <property type="evidence" value="ECO:0007669"/>
    <property type="project" value="InterPro"/>
</dbReference>